<dbReference type="EMBL" id="VSRR010000914">
    <property type="protein sequence ID" value="MPC20827.1"/>
    <property type="molecule type" value="Genomic_DNA"/>
</dbReference>
<organism evidence="1 2">
    <name type="scientific">Portunus trituberculatus</name>
    <name type="common">Swimming crab</name>
    <name type="synonym">Neptunus trituberculatus</name>
    <dbReference type="NCBI Taxonomy" id="210409"/>
    <lineage>
        <taxon>Eukaryota</taxon>
        <taxon>Metazoa</taxon>
        <taxon>Ecdysozoa</taxon>
        <taxon>Arthropoda</taxon>
        <taxon>Crustacea</taxon>
        <taxon>Multicrustacea</taxon>
        <taxon>Malacostraca</taxon>
        <taxon>Eumalacostraca</taxon>
        <taxon>Eucarida</taxon>
        <taxon>Decapoda</taxon>
        <taxon>Pleocyemata</taxon>
        <taxon>Brachyura</taxon>
        <taxon>Eubrachyura</taxon>
        <taxon>Portunoidea</taxon>
        <taxon>Portunidae</taxon>
        <taxon>Portuninae</taxon>
        <taxon>Portunus</taxon>
    </lineage>
</organism>
<name>A0A5B7DI23_PORTR</name>
<keyword evidence="2" id="KW-1185">Reference proteome</keyword>
<proteinExistence type="predicted"/>
<sequence length="47" mass="5304">MSSSSDDAEAVQWLLFFWRTGRINRKEDACGYVPGQVEENKGVSTTH</sequence>
<gene>
    <name evidence="1" type="ORF">E2C01_013788</name>
</gene>
<evidence type="ECO:0000313" key="1">
    <source>
        <dbReference type="EMBL" id="MPC20827.1"/>
    </source>
</evidence>
<comment type="caution">
    <text evidence="1">The sequence shown here is derived from an EMBL/GenBank/DDBJ whole genome shotgun (WGS) entry which is preliminary data.</text>
</comment>
<dbReference type="Proteomes" id="UP000324222">
    <property type="component" value="Unassembled WGS sequence"/>
</dbReference>
<evidence type="ECO:0000313" key="2">
    <source>
        <dbReference type="Proteomes" id="UP000324222"/>
    </source>
</evidence>
<reference evidence="1 2" key="1">
    <citation type="submission" date="2019-05" db="EMBL/GenBank/DDBJ databases">
        <title>Another draft genome of Portunus trituberculatus and its Hox gene families provides insights of decapod evolution.</title>
        <authorList>
            <person name="Jeong J.-H."/>
            <person name="Song I."/>
            <person name="Kim S."/>
            <person name="Choi T."/>
            <person name="Kim D."/>
            <person name="Ryu S."/>
            <person name="Kim W."/>
        </authorList>
    </citation>
    <scope>NUCLEOTIDE SEQUENCE [LARGE SCALE GENOMIC DNA]</scope>
    <source>
        <tissue evidence="1">Muscle</tissue>
    </source>
</reference>
<accession>A0A5B7DI23</accession>
<dbReference type="AlphaFoldDB" id="A0A5B7DI23"/>
<protein>
    <submittedName>
        <fullName evidence="1">Uncharacterized protein</fullName>
    </submittedName>
</protein>